<gene>
    <name evidence="2" type="ORF">PAUR_a1203</name>
</gene>
<dbReference type="SUPFAM" id="SSF56281">
    <property type="entry name" value="Metallo-hydrolase/oxidoreductase"/>
    <property type="match status" value="1"/>
</dbReference>
<name>A0ABR9E9V3_9GAMM</name>
<dbReference type="InterPro" id="IPR036866">
    <property type="entry name" value="RibonucZ/Hydroxyglut_hydro"/>
</dbReference>
<feature type="domain" description="Metallo-beta-lactamase" evidence="1">
    <location>
        <begin position="60"/>
        <end position="201"/>
    </location>
</feature>
<dbReference type="EMBL" id="AQGV01000012">
    <property type="protein sequence ID" value="MBE0367769.1"/>
    <property type="molecule type" value="Genomic_DNA"/>
</dbReference>
<dbReference type="RefSeq" id="WP_192507147.1">
    <property type="nucleotide sequence ID" value="NZ_AQGV01000012.1"/>
</dbReference>
<proteinExistence type="predicted"/>
<sequence>MKLFVETASFFNWLKGLSMRYFVLFGLLIFIPPTKAEVIKGFNVSRLSQTLHILTDVKYNTNIGLVTTKDGVVLIDPMPGKGRLAELMKLIVKIDGQAPSYILNTHSHEDHSGGNAFFIKQGAKLVGSDFKINEIEGITVNSHTSQDEVFYHKKSNSLFVGDVFDSSWHPTFYAGGLKGFDKAIDHILALGNEDTRIVPGHGKPANKESLREFRKHTHNWVAHIRKLSLKGMGISEIMHDDHTVELLNMFNVENRSPFIPERAYRMFIKRTLTIISQEWPTNHKPQTTNHKP</sequence>
<evidence type="ECO:0000259" key="1">
    <source>
        <dbReference type="SMART" id="SM00849"/>
    </source>
</evidence>
<dbReference type="InterPro" id="IPR001279">
    <property type="entry name" value="Metallo-B-lactamas"/>
</dbReference>
<dbReference type="InterPro" id="IPR050855">
    <property type="entry name" value="NDM-1-like"/>
</dbReference>
<dbReference type="Proteomes" id="UP000615755">
    <property type="component" value="Unassembled WGS sequence"/>
</dbReference>
<organism evidence="2 3">
    <name type="scientific">Pseudoalteromonas aurantia 208</name>
    <dbReference type="NCBI Taxonomy" id="1314867"/>
    <lineage>
        <taxon>Bacteria</taxon>
        <taxon>Pseudomonadati</taxon>
        <taxon>Pseudomonadota</taxon>
        <taxon>Gammaproteobacteria</taxon>
        <taxon>Alteromonadales</taxon>
        <taxon>Pseudoalteromonadaceae</taxon>
        <taxon>Pseudoalteromonas</taxon>
    </lineage>
</organism>
<keyword evidence="3" id="KW-1185">Reference proteome</keyword>
<evidence type="ECO:0000313" key="3">
    <source>
        <dbReference type="Proteomes" id="UP000615755"/>
    </source>
</evidence>
<dbReference type="Pfam" id="PF00753">
    <property type="entry name" value="Lactamase_B"/>
    <property type="match status" value="1"/>
</dbReference>
<comment type="caution">
    <text evidence="2">The sequence shown here is derived from an EMBL/GenBank/DDBJ whole genome shotgun (WGS) entry which is preliminary data.</text>
</comment>
<protein>
    <recommendedName>
        <fullName evidence="1">Metallo-beta-lactamase domain-containing protein</fullName>
    </recommendedName>
</protein>
<dbReference type="Gene3D" id="3.60.15.10">
    <property type="entry name" value="Ribonuclease Z/Hydroxyacylglutathione hydrolase-like"/>
    <property type="match status" value="2"/>
</dbReference>
<dbReference type="PANTHER" id="PTHR42951:SF14">
    <property type="entry name" value="METALLO-BETA-LACTAMASE SUPERFAMILY PROTEIN"/>
    <property type="match status" value="1"/>
</dbReference>
<dbReference type="SMART" id="SM00849">
    <property type="entry name" value="Lactamase_B"/>
    <property type="match status" value="1"/>
</dbReference>
<reference evidence="2 3" key="1">
    <citation type="submission" date="2015-03" db="EMBL/GenBank/DDBJ databases">
        <title>Genome sequence of Pseudoalteromonas aurantia.</title>
        <authorList>
            <person name="Xie B.-B."/>
            <person name="Rong J.-C."/>
            <person name="Qin Q.-L."/>
            <person name="Zhang Y.-Z."/>
        </authorList>
    </citation>
    <scope>NUCLEOTIDE SEQUENCE [LARGE SCALE GENOMIC DNA]</scope>
    <source>
        <strain evidence="2 3">208</strain>
    </source>
</reference>
<evidence type="ECO:0000313" key="2">
    <source>
        <dbReference type="EMBL" id="MBE0367769.1"/>
    </source>
</evidence>
<dbReference type="PANTHER" id="PTHR42951">
    <property type="entry name" value="METALLO-BETA-LACTAMASE DOMAIN-CONTAINING"/>
    <property type="match status" value="1"/>
</dbReference>
<accession>A0ABR9E9V3</accession>